<dbReference type="PANTHER" id="PTHR43300:SF11">
    <property type="entry name" value="ACETYLTRANSFERASE RV3034C-RELATED"/>
    <property type="match status" value="1"/>
</dbReference>
<evidence type="ECO:0000256" key="1">
    <source>
        <dbReference type="ARBA" id="ARBA00022679"/>
    </source>
</evidence>
<keyword evidence="1 4" id="KW-0808">Transferase</keyword>
<dbReference type="OrthoDB" id="4833164at2"/>
<evidence type="ECO:0000313" key="5">
    <source>
        <dbReference type="Proteomes" id="UP000280861"/>
    </source>
</evidence>
<dbReference type="Proteomes" id="UP000280861">
    <property type="component" value="Unassembled WGS sequence"/>
</dbReference>
<evidence type="ECO:0000256" key="3">
    <source>
        <dbReference type="SAM" id="MobiDB-lite"/>
    </source>
</evidence>
<dbReference type="RefSeq" id="WP_124090016.1">
    <property type="nucleotide sequence ID" value="NZ_CBCRYA010000005.1"/>
</dbReference>
<dbReference type="InterPro" id="IPR050179">
    <property type="entry name" value="Trans_hexapeptide_repeat"/>
</dbReference>
<dbReference type="GO" id="GO:0047200">
    <property type="term" value="F:tetrahydrodipicolinate N-acetyltransferase activity"/>
    <property type="evidence" value="ECO:0007669"/>
    <property type="project" value="UniProtKB-EC"/>
</dbReference>
<dbReference type="PROSITE" id="PS00101">
    <property type="entry name" value="HEXAPEP_TRANSFERASES"/>
    <property type="match status" value="1"/>
</dbReference>
<protein>
    <submittedName>
        <fullName evidence="4">2,3,4,5-tetrahydropyridine-2,6-dicarboxylate N-acetyltransferase</fullName>
        <ecNumber evidence="4">2.3.1.89</ecNumber>
    </submittedName>
</protein>
<keyword evidence="4" id="KW-0012">Acyltransferase</keyword>
<dbReference type="EC" id="2.3.1.89" evidence="4"/>
<accession>A0A3P5WIP6</accession>
<feature type="compositionally biased region" description="Low complexity" evidence="3">
    <location>
        <begin position="130"/>
        <end position="142"/>
    </location>
</feature>
<gene>
    <name evidence="4" type="primary">dapH_1</name>
    <name evidence="4" type="ORF">PSET11_00299</name>
</gene>
<dbReference type="AlphaFoldDB" id="A0A3P5WIP6"/>
<feature type="region of interest" description="Disordered" evidence="3">
    <location>
        <begin position="128"/>
        <end position="173"/>
    </location>
</feature>
<dbReference type="InterPro" id="IPR001451">
    <property type="entry name" value="Hexapep"/>
</dbReference>
<keyword evidence="2" id="KW-0677">Repeat</keyword>
<evidence type="ECO:0000256" key="2">
    <source>
        <dbReference type="ARBA" id="ARBA00022737"/>
    </source>
</evidence>
<proteinExistence type="predicted"/>
<keyword evidence="5" id="KW-1185">Reference proteome</keyword>
<dbReference type="SUPFAM" id="SSF51161">
    <property type="entry name" value="Trimeric LpxA-like enzymes"/>
    <property type="match status" value="1"/>
</dbReference>
<dbReference type="PANTHER" id="PTHR43300">
    <property type="entry name" value="ACETYLTRANSFERASE"/>
    <property type="match status" value="1"/>
</dbReference>
<dbReference type="EMBL" id="UXAU01000009">
    <property type="protein sequence ID" value="VDC18432.1"/>
    <property type="molecule type" value="Genomic_DNA"/>
</dbReference>
<reference evidence="4 5" key="1">
    <citation type="submission" date="2018-11" db="EMBL/GenBank/DDBJ databases">
        <authorList>
            <person name="Criscuolo A."/>
        </authorList>
    </citation>
    <scope>NUCLEOTIDE SEQUENCE [LARGE SCALE GENOMIC DNA]</scope>
    <source>
        <strain evidence="4">AT11b</strain>
    </source>
</reference>
<organism evidence="4 5">
    <name type="scientific">Arthrobacter ulcerisalmonis</name>
    <dbReference type="NCBI Taxonomy" id="2483813"/>
    <lineage>
        <taxon>Bacteria</taxon>
        <taxon>Bacillati</taxon>
        <taxon>Actinomycetota</taxon>
        <taxon>Actinomycetes</taxon>
        <taxon>Micrococcales</taxon>
        <taxon>Micrococcaceae</taxon>
        <taxon>Arthrobacter</taxon>
    </lineage>
</organism>
<dbReference type="InterPro" id="IPR018357">
    <property type="entry name" value="Hexapep_transf_CS"/>
</dbReference>
<evidence type="ECO:0000313" key="4">
    <source>
        <dbReference type="EMBL" id="VDC18432.1"/>
    </source>
</evidence>
<dbReference type="Pfam" id="PF00132">
    <property type="entry name" value="Hexapep"/>
    <property type="match status" value="1"/>
</dbReference>
<name>A0A3P5WIP6_9MICC</name>
<sequence>MNAKFESFEDDAGKITRYVRHANGGGLVAPGAVVAENASIGTMTYVEQGARVGAGAIIGANSWIGRDAEIGSSATVGANVRVGRGAIVGSRSKVGSHSRIGSGVLIGSGVQITDDTLIPDGGAVTLRRSAAPAATQPGTQQGDPAAEAPPATIGLQGEGQQEQSQQDPRRLAA</sequence>
<dbReference type="InterPro" id="IPR011004">
    <property type="entry name" value="Trimer_LpxA-like_sf"/>
</dbReference>
<dbReference type="Gene3D" id="2.160.10.10">
    <property type="entry name" value="Hexapeptide repeat proteins"/>
    <property type="match status" value="1"/>
</dbReference>